<accession>A0A0M2VDD0</accession>
<dbReference type="AlphaFoldDB" id="A0A0M2VDD0"/>
<dbReference type="Gene3D" id="2.60.120.260">
    <property type="entry name" value="Galactose-binding domain-like"/>
    <property type="match status" value="1"/>
</dbReference>
<evidence type="ECO:0000313" key="3">
    <source>
        <dbReference type="Proteomes" id="UP000034228"/>
    </source>
</evidence>
<keyword evidence="3" id="KW-1185">Reference proteome</keyword>
<sequence>MKLKTRIIKVYHKVAFASLVIAGGLFSAGASAGLIYTPWTESSVVTFSNPPPASTEYIASGPEYVWYCEPPLESCAGDATGPNMVHFRKTFTLPPQDFNGIQQYVWGNITIMADDYFALFINGVFKGENWLDVNNAATYFDIQQDLILGQVNQIDIFACDGAPTAGLNAGATLAGGLNACRNSYPRVNHWLLIDGSYTVEDNVLGGTVNANGSFRSTDLWWISEWEVRAASIPEPGSLFLLGLGLCAFSARYQRRSKQ</sequence>
<reference evidence="2 3" key="1">
    <citation type="submission" date="2015-03" db="EMBL/GenBank/DDBJ databases">
        <title>Draft genome sequences of two protease-producing strains of Arsukibacterium isolated from two cold and alkaline environments.</title>
        <authorList>
            <person name="Lylloff J.E."/>
            <person name="Skov L.B."/>
            <person name="Jepsen M."/>
            <person name="Hallin P.F."/>
            <person name="Sorensen S.J."/>
            <person name="Stougaard P."/>
            <person name="Glaring M.A."/>
        </authorList>
    </citation>
    <scope>NUCLEOTIDE SEQUENCE [LARGE SCALE GENOMIC DNA]</scope>
    <source>
        <strain evidence="2 3">GCM72</strain>
    </source>
</reference>
<feature type="domain" description="Ice-binding protein C-terminal" evidence="1">
    <location>
        <begin position="231"/>
        <end position="255"/>
    </location>
</feature>
<dbReference type="EMBL" id="LAHO01000001">
    <property type="protein sequence ID" value="KKO47113.1"/>
    <property type="molecule type" value="Genomic_DNA"/>
</dbReference>
<dbReference type="Proteomes" id="UP000034228">
    <property type="component" value="Unassembled WGS sequence"/>
</dbReference>
<name>A0A0M2VDD0_9GAMM</name>
<dbReference type="RefSeq" id="WP_046555643.1">
    <property type="nucleotide sequence ID" value="NZ_LAHO01000001.1"/>
</dbReference>
<organism evidence="2 3">
    <name type="scientific">Arsukibacterium ikkense</name>
    <dbReference type="NCBI Taxonomy" id="336831"/>
    <lineage>
        <taxon>Bacteria</taxon>
        <taxon>Pseudomonadati</taxon>
        <taxon>Pseudomonadota</taxon>
        <taxon>Gammaproteobacteria</taxon>
        <taxon>Chromatiales</taxon>
        <taxon>Chromatiaceae</taxon>
        <taxon>Arsukibacterium</taxon>
    </lineage>
</organism>
<proteinExistence type="predicted"/>
<dbReference type="Pfam" id="PF07589">
    <property type="entry name" value="PEP-CTERM"/>
    <property type="match status" value="1"/>
</dbReference>
<protein>
    <recommendedName>
        <fullName evidence="1">Ice-binding protein C-terminal domain-containing protein</fullName>
    </recommendedName>
</protein>
<gene>
    <name evidence="2" type="ORF">WG68_00180</name>
</gene>
<evidence type="ECO:0000313" key="2">
    <source>
        <dbReference type="EMBL" id="KKO47113.1"/>
    </source>
</evidence>
<dbReference type="NCBIfam" id="TIGR02595">
    <property type="entry name" value="PEP_CTERM"/>
    <property type="match status" value="1"/>
</dbReference>
<dbReference type="InterPro" id="IPR013424">
    <property type="entry name" value="Ice-binding_C"/>
</dbReference>
<evidence type="ECO:0000259" key="1">
    <source>
        <dbReference type="Pfam" id="PF07589"/>
    </source>
</evidence>
<comment type="caution">
    <text evidence="2">The sequence shown here is derived from an EMBL/GenBank/DDBJ whole genome shotgun (WGS) entry which is preliminary data.</text>
</comment>